<dbReference type="AlphaFoldDB" id="A0A0G1KVC5"/>
<comment type="caution">
    <text evidence="1">The sequence shown here is derived from an EMBL/GenBank/DDBJ whole genome shotgun (WGS) entry which is preliminary data.</text>
</comment>
<organism evidence="1 2">
    <name type="scientific">Candidatus Giovannonibacteria bacterium GW2011_GWA1_44_25</name>
    <dbReference type="NCBI Taxonomy" id="1618645"/>
    <lineage>
        <taxon>Bacteria</taxon>
        <taxon>Candidatus Giovannoniibacteriota</taxon>
    </lineage>
</organism>
<accession>A0A0G1KVC5</accession>
<dbReference type="InterPro" id="IPR036388">
    <property type="entry name" value="WH-like_DNA-bd_sf"/>
</dbReference>
<reference evidence="1 2" key="1">
    <citation type="journal article" date="2015" name="Nature">
        <title>rRNA introns, odd ribosomes, and small enigmatic genomes across a large radiation of phyla.</title>
        <authorList>
            <person name="Brown C.T."/>
            <person name="Hug L.A."/>
            <person name="Thomas B.C."/>
            <person name="Sharon I."/>
            <person name="Castelle C.J."/>
            <person name="Singh A."/>
            <person name="Wilkins M.J."/>
            <person name="Williams K.H."/>
            <person name="Banfield J.F."/>
        </authorList>
    </citation>
    <scope>NUCLEOTIDE SEQUENCE [LARGE SCALE GENOMIC DNA]</scope>
</reference>
<gene>
    <name evidence="1" type="ORF">UW53_C0002G0024</name>
</gene>
<protein>
    <recommendedName>
        <fullName evidence="3">HTH deoR-type domain-containing protein</fullName>
    </recommendedName>
</protein>
<proteinExistence type="predicted"/>
<dbReference type="SUPFAM" id="SSF46785">
    <property type="entry name" value="Winged helix' DNA-binding domain"/>
    <property type="match status" value="1"/>
</dbReference>
<evidence type="ECO:0000313" key="2">
    <source>
        <dbReference type="Proteomes" id="UP000034087"/>
    </source>
</evidence>
<dbReference type="Proteomes" id="UP000034087">
    <property type="component" value="Unassembled WGS sequence"/>
</dbReference>
<name>A0A0G1KVC5_9BACT</name>
<sequence length="198" mass="22220">MSQEELKQRALKITEALYRTTDLFSDAEPLKWSLRNEALEILNMHPQNFVRFDGLIKNISLKLDLASSGTFISKTNFEVIKGAYNDLLDRAMSIKDNCQNLLDPPIAIAMRRASNILSDKKIEAVSDNNKAVSANMTDRREALISALKQKGSSSVGELAKMLDASISEKTVQRELGVLVASGDVKQEGERRWRRYFIG</sequence>
<dbReference type="Gene3D" id="1.10.10.10">
    <property type="entry name" value="Winged helix-like DNA-binding domain superfamily/Winged helix DNA-binding domain"/>
    <property type="match status" value="1"/>
</dbReference>
<evidence type="ECO:0000313" key="1">
    <source>
        <dbReference type="EMBL" id="KKT60272.1"/>
    </source>
</evidence>
<dbReference type="InterPro" id="IPR036390">
    <property type="entry name" value="WH_DNA-bd_sf"/>
</dbReference>
<dbReference type="EMBL" id="LCIR01000002">
    <property type="protein sequence ID" value="KKT60272.1"/>
    <property type="molecule type" value="Genomic_DNA"/>
</dbReference>
<evidence type="ECO:0008006" key="3">
    <source>
        <dbReference type="Google" id="ProtNLM"/>
    </source>
</evidence>